<keyword evidence="3" id="KW-1185">Reference proteome</keyword>
<dbReference type="Proteomes" id="UP000195667">
    <property type="component" value="Unassembled WGS sequence"/>
</dbReference>
<proteinExistence type="predicted"/>
<organism evidence="2 3">
    <name type="scientific">Crenothrix polyspora</name>
    <dbReference type="NCBI Taxonomy" id="360316"/>
    <lineage>
        <taxon>Bacteria</taxon>
        <taxon>Pseudomonadati</taxon>
        <taxon>Pseudomonadota</taxon>
        <taxon>Gammaproteobacteria</taxon>
        <taxon>Methylococcales</taxon>
        <taxon>Crenotrichaceae</taxon>
        <taxon>Crenothrix</taxon>
    </lineage>
</organism>
<sequence>MAVELLIRLFICSIFSMLLTGCFPLSGRDYDAFALKLIPIGTELFPAITLLDKKGYKCSTKVNFHITPEPKGLFLFCARSRPGFLYVCGQHIVLDIDENTWRVSSNNPEAACTGL</sequence>
<dbReference type="AlphaFoldDB" id="A0A1R4GYZ3"/>
<evidence type="ECO:0000313" key="3">
    <source>
        <dbReference type="Proteomes" id="UP000195667"/>
    </source>
</evidence>
<evidence type="ECO:0000256" key="1">
    <source>
        <dbReference type="SAM" id="Phobius"/>
    </source>
</evidence>
<accession>A0A1R4GYZ3</accession>
<keyword evidence="1" id="KW-1133">Transmembrane helix</keyword>
<keyword evidence="1" id="KW-0472">Membrane</keyword>
<keyword evidence="1" id="KW-0812">Transmembrane</keyword>
<dbReference type="RefSeq" id="WP_087142034.1">
    <property type="nucleotide sequence ID" value="NZ_FUKI01000002.1"/>
</dbReference>
<reference evidence="3" key="1">
    <citation type="submission" date="2017-02" db="EMBL/GenBank/DDBJ databases">
        <authorList>
            <person name="Daims H."/>
        </authorList>
    </citation>
    <scope>NUCLEOTIDE SEQUENCE [LARGE SCALE GENOMIC DNA]</scope>
</reference>
<name>A0A1R4GYZ3_9GAMM</name>
<dbReference type="EMBL" id="FUKI01000002">
    <property type="protein sequence ID" value="SJM89216.1"/>
    <property type="molecule type" value="Genomic_DNA"/>
</dbReference>
<evidence type="ECO:0000313" key="2">
    <source>
        <dbReference type="EMBL" id="SJM89216.1"/>
    </source>
</evidence>
<gene>
    <name evidence="2" type="ORF">CRENPOLYSF1_100076</name>
</gene>
<feature type="transmembrane region" description="Helical" evidence="1">
    <location>
        <begin position="6"/>
        <end position="26"/>
    </location>
</feature>
<protein>
    <submittedName>
        <fullName evidence="2">Uncharacterized protein</fullName>
    </submittedName>
</protein>